<dbReference type="KEGG" id="cme:CYME_CMR262C"/>
<dbReference type="GO" id="GO:0006891">
    <property type="term" value="P:intra-Golgi vesicle-mediated transport"/>
    <property type="evidence" value="ECO:0007669"/>
    <property type="project" value="TreeGrafter"/>
</dbReference>
<reference evidence="3 4" key="2">
    <citation type="journal article" date="2007" name="BMC Biol.">
        <title>A 100%-complete sequence reveals unusually simple genomic features in the hot-spring red alga Cyanidioschyzon merolae.</title>
        <authorList>
            <person name="Nozaki H."/>
            <person name="Takano H."/>
            <person name="Misumi O."/>
            <person name="Terasawa K."/>
            <person name="Matsuzaki M."/>
            <person name="Maruyama S."/>
            <person name="Nishida K."/>
            <person name="Yagisawa F."/>
            <person name="Yoshida Y."/>
            <person name="Fujiwara T."/>
            <person name="Takio S."/>
            <person name="Tamura K."/>
            <person name="Chung S.J."/>
            <person name="Nakamura S."/>
            <person name="Kuroiwa H."/>
            <person name="Tanaka K."/>
            <person name="Sato N."/>
            <person name="Kuroiwa T."/>
        </authorList>
    </citation>
    <scope>NUCLEOTIDE SEQUENCE [LARGE SCALE GENOMIC DNA]</scope>
    <source>
        <strain evidence="3 4">10D</strain>
    </source>
</reference>
<dbReference type="STRING" id="280699.M1VLB7"/>
<proteinExistence type="predicted"/>
<gene>
    <name evidence="3" type="ORF">CYME_CMR262C</name>
</gene>
<dbReference type="GO" id="GO:0015031">
    <property type="term" value="P:protein transport"/>
    <property type="evidence" value="ECO:0007669"/>
    <property type="project" value="InterPro"/>
</dbReference>
<evidence type="ECO:0000313" key="4">
    <source>
        <dbReference type="Proteomes" id="UP000007014"/>
    </source>
</evidence>
<reference evidence="3 4" key="1">
    <citation type="journal article" date="2004" name="Nature">
        <title>Genome sequence of the ultrasmall unicellular red alga Cyanidioschyzon merolae 10D.</title>
        <authorList>
            <person name="Matsuzaki M."/>
            <person name="Misumi O."/>
            <person name="Shin-i T."/>
            <person name="Maruyama S."/>
            <person name="Takahara M."/>
            <person name="Miyagishima S."/>
            <person name="Mori T."/>
            <person name="Nishida K."/>
            <person name="Yagisawa F."/>
            <person name="Nishida K."/>
            <person name="Yoshida Y."/>
            <person name="Nishimura Y."/>
            <person name="Nakao S."/>
            <person name="Kobayashi T."/>
            <person name="Momoyama Y."/>
            <person name="Higashiyama T."/>
            <person name="Minoda A."/>
            <person name="Sano M."/>
            <person name="Nomoto H."/>
            <person name="Oishi K."/>
            <person name="Hayashi H."/>
            <person name="Ohta F."/>
            <person name="Nishizaka S."/>
            <person name="Haga S."/>
            <person name="Miura S."/>
            <person name="Morishita T."/>
            <person name="Kabeya Y."/>
            <person name="Terasawa K."/>
            <person name="Suzuki Y."/>
            <person name="Ishii Y."/>
            <person name="Asakawa S."/>
            <person name="Takano H."/>
            <person name="Ohta N."/>
            <person name="Kuroiwa H."/>
            <person name="Tanaka K."/>
            <person name="Shimizu N."/>
            <person name="Sugano S."/>
            <person name="Sato N."/>
            <person name="Nozaki H."/>
            <person name="Ogasawara N."/>
            <person name="Kohara Y."/>
            <person name="Kuroiwa T."/>
        </authorList>
    </citation>
    <scope>NUCLEOTIDE SEQUENCE [LARGE SCALE GENOMIC DNA]</scope>
    <source>
        <strain evidence="3 4">10D</strain>
    </source>
</reference>
<dbReference type="InterPro" id="IPR009316">
    <property type="entry name" value="COG2"/>
</dbReference>
<name>M1VLB7_CYAM1</name>
<dbReference type="PANTHER" id="PTHR12961:SF0">
    <property type="entry name" value="CONSERVED OLIGOMERIC GOLGI COMPLEX SUBUNIT 2"/>
    <property type="match status" value="1"/>
</dbReference>
<dbReference type="OMA" id="HINRDYA"/>
<feature type="region of interest" description="Disordered" evidence="1">
    <location>
        <begin position="229"/>
        <end position="261"/>
    </location>
</feature>
<feature type="domain" description="COG complex component COG2 C-terminal" evidence="2">
    <location>
        <begin position="530"/>
        <end position="864"/>
    </location>
</feature>
<dbReference type="RefSeq" id="XP_005538519.1">
    <property type="nucleotide sequence ID" value="XM_005538462.1"/>
</dbReference>
<evidence type="ECO:0000313" key="3">
    <source>
        <dbReference type="EMBL" id="BAM82483.1"/>
    </source>
</evidence>
<dbReference type="PANTHER" id="PTHR12961">
    <property type="entry name" value="CONSERVED OLIGOMERIC GOLGI COMPLEX COMPONENT 2"/>
    <property type="match status" value="1"/>
</dbReference>
<dbReference type="Pfam" id="PF12022">
    <property type="entry name" value="COG2_C"/>
    <property type="match status" value="1"/>
</dbReference>
<dbReference type="OrthoDB" id="2907at2759"/>
<dbReference type="GO" id="GO:0007030">
    <property type="term" value="P:Golgi organization"/>
    <property type="evidence" value="ECO:0007669"/>
    <property type="project" value="InterPro"/>
</dbReference>
<evidence type="ECO:0000259" key="2">
    <source>
        <dbReference type="Pfam" id="PF12022"/>
    </source>
</evidence>
<dbReference type="GeneID" id="16996840"/>
<dbReference type="InterPro" id="IPR024603">
    <property type="entry name" value="COG_complex_COG2_C"/>
</dbReference>
<dbReference type="AlphaFoldDB" id="M1VLB7"/>
<protein>
    <submittedName>
        <fullName evidence="3">Similar to conserved oligomeric Golgi complex component COG2</fullName>
    </submittedName>
</protein>
<accession>M1VLB7</accession>
<evidence type="ECO:0000256" key="1">
    <source>
        <dbReference type="SAM" id="MobiDB-lite"/>
    </source>
</evidence>
<sequence length="911" mass="102633">MRASSDKRSVAVIEALRHWGIPLNPRTGTYTPELADADARSGAFVSDSSTQARVDADQGNDNTESAVDNRRIREASDWLQQLRPAVPLRLVHQNLQSVAEEIRAKLTAWIEQDLGRRSSFQAEYNGDDALALETPQTAPARAGCAQPDASASGELGTLLEIIQHCRQKTRFAWETLQGVYQEQCSRRDQVCTRIQQAYWATRRRWHAERLERITELACQVEEALASVDPYPPVSAAEEKSPDKATGIRDDTARTPTDESADAQTEAWHRLYIAAKQLGECFQLQEMLREDVSTADTQPMPHEPDTSPLSCEMLAGLIHTQLEQLQKRLATTLRSKLVATLTSTSAGGVPEAVHWERFRELAQAYQDARLALAFESDFREAVVRPLVQRLMKEANVNTSTAPETMDTGESALIRCWQSVIAQLEQVVAVFITPAARIAMQVTGVPPATKRRPSAILYLDLLGRGFWPVIADEIREAFVTKLSPADAELFHRAYCLMQRFAAHVRRARAAVVPEAADLVIRHEATTAFWRCWNLAAYFQVRSTGLIERLEHVLQLSPEPVTTLDARSALCELWHADPVAWACFQRWHAQGVRCWQTLYTVAAIQVLWSGSVFVSALVSESLRLTLRLIARLVVWLEQGSAAGGPFTAAECAWMMDDLHILQRQLPAAFETLWRDRVSELDEVFASPHDAGAARALPVAETFTQALEWLVNRTVPGLEQRVTALILEQCTEKMQPLRGLLAAYRMMSNKPMPSRATPFIHAVLLPLDSFLKELTNPWQQQQQQQRNEVMPFTAAALQQWRRRWATHIAVAVIHRYLDTGFEVVRSIEQAEAALRRLHLHDVERAADPDADRTETERTKILQQMRLDVRWLMDQLKDQQRYGGVDILLEPATPAPETPPELVRCQCRIQELLGTK</sequence>
<feature type="region of interest" description="Disordered" evidence="1">
    <location>
        <begin position="41"/>
        <end position="67"/>
    </location>
</feature>
<dbReference type="Gramene" id="CMR262CT">
    <property type="protein sequence ID" value="CMR262CT"/>
    <property type="gene ID" value="CMR262C"/>
</dbReference>
<keyword evidence="4" id="KW-1185">Reference proteome</keyword>
<organism evidence="3 4">
    <name type="scientific">Cyanidioschyzon merolae (strain NIES-3377 / 10D)</name>
    <name type="common">Unicellular red alga</name>
    <dbReference type="NCBI Taxonomy" id="280699"/>
    <lineage>
        <taxon>Eukaryota</taxon>
        <taxon>Rhodophyta</taxon>
        <taxon>Bangiophyceae</taxon>
        <taxon>Cyanidiales</taxon>
        <taxon>Cyanidiaceae</taxon>
        <taxon>Cyanidioschyzon</taxon>
    </lineage>
</organism>
<dbReference type="EMBL" id="AP006500">
    <property type="protein sequence ID" value="BAM82483.1"/>
    <property type="molecule type" value="Genomic_DNA"/>
</dbReference>
<dbReference type="eggNOG" id="KOG2307">
    <property type="taxonomic scope" value="Eukaryota"/>
</dbReference>
<dbReference type="GO" id="GO:0017119">
    <property type="term" value="C:Golgi transport complex"/>
    <property type="evidence" value="ECO:0007669"/>
    <property type="project" value="TreeGrafter"/>
</dbReference>
<dbReference type="GO" id="GO:0016020">
    <property type="term" value="C:membrane"/>
    <property type="evidence" value="ECO:0007669"/>
    <property type="project" value="InterPro"/>
</dbReference>
<dbReference type="HOGENOM" id="CLU_319210_0_0_1"/>
<feature type="compositionally biased region" description="Basic and acidic residues" evidence="1">
    <location>
        <begin position="236"/>
        <end position="256"/>
    </location>
</feature>
<dbReference type="Proteomes" id="UP000007014">
    <property type="component" value="Chromosome 18"/>
</dbReference>